<feature type="compositionally biased region" description="Polar residues" evidence="1">
    <location>
        <begin position="354"/>
        <end position="372"/>
    </location>
</feature>
<feature type="region of interest" description="Disordered" evidence="1">
    <location>
        <begin position="777"/>
        <end position="814"/>
    </location>
</feature>
<feature type="compositionally biased region" description="Basic and acidic residues" evidence="1">
    <location>
        <begin position="445"/>
        <end position="457"/>
    </location>
</feature>
<feature type="region of interest" description="Disordered" evidence="1">
    <location>
        <begin position="428"/>
        <end position="514"/>
    </location>
</feature>
<dbReference type="KEGG" id="bcom:BAUCODRAFT_121651"/>
<feature type="region of interest" description="Disordered" evidence="1">
    <location>
        <begin position="1"/>
        <end position="81"/>
    </location>
</feature>
<dbReference type="EMBL" id="KB445554">
    <property type="protein sequence ID" value="EMC97148.1"/>
    <property type="molecule type" value="Genomic_DNA"/>
</dbReference>
<dbReference type="Proteomes" id="UP000011761">
    <property type="component" value="Unassembled WGS sequence"/>
</dbReference>
<dbReference type="GeneID" id="19107627"/>
<name>M2MZT9_BAUPA</name>
<feature type="compositionally biased region" description="Basic and acidic residues" evidence="1">
    <location>
        <begin position="1"/>
        <end position="12"/>
    </location>
</feature>
<feature type="region of interest" description="Disordered" evidence="1">
    <location>
        <begin position="136"/>
        <end position="242"/>
    </location>
</feature>
<reference evidence="2 3" key="1">
    <citation type="journal article" date="2012" name="PLoS Pathog.">
        <title>Diverse lifestyles and strategies of plant pathogenesis encoded in the genomes of eighteen Dothideomycetes fungi.</title>
        <authorList>
            <person name="Ohm R.A."/>
            <person name="Feau N."/>
            <person name="Henrissat B."/>
            <person name="Schoch C.L."/>
            <person name="Horwitz B.A."/>
            <person name="Barry K.W."/>
            <person name="Condon B.J."/>
            <person name="Copeland A.C."/>
            <person name="Dhillon B."/>
            <person name="Glaser F."/>
            <person name="Hesse C.N."/>
            <person name="Kosti I."/>
            <person name="LaButti K."/>
            <person name="Lindquist E.A."/>
            <person name="Lucas S."/>
            <person name="Salamov A.A."/>
            <person name="Bradshaw R.E."/>
            <person name="Ciuffetti L."/>
            <person name="Hamelin R.C."/>
            <person name="Kema G.H.J."/>
            <person name="Lawrence C."/>
            <person name="Scott J.A."/>
            <person name="Spatafora J.W."/>
            <person name="Turgeon B.G."/>
            <person name="de Wit P.J.G.M."/>
            <person name="Zhong S."/>
            <person name="Goodwin S.B."/>
            <person name="Grigoriev I.V."/>
        </authorList>
    </citation>
    <scope>NUCLEOTIDE SEQUENCE [LARGE SCALE GENOMIC DNA]</scope>
    <source>
        <strain evidence="2 3">UAMH 10762</strain>
    </source>
</reference>
<feature type="region of interest" description="Disordered" evidence="1">
    <location>
        <begin position="574"/>
        <end position="610"/>
    </location>
</feature>
<organism evidence="2 3">
    <name type="scientific">Baudoinia panamericana (strain UAMH 10762)</name>
    <name type="common">Angels' share fungus</name>
    <name type="synonym">Baudoinia compniacensis (strain UAMH 10762)</name>
    <dbReference type="NCBI Taxonomy" id="717646"/>
    <lineage>
        <taxon>Eukaryota</taxon>
        <taxon>Fungi</taxon>
        <taxon>Dikarya</taxon>
        <taxon>Ascomycota</taxon>
        <taxon>Pezizomycotina</taxon>
        <taxon>Dothideomycetes</taxon>
        <taxon>Dothideomycetidae</taxon>
        <taxon>Mycosphaerellales</taxon>
        <taxon>Teratosphaeriaceae</taxon>
        <taxon>Baudoinia</taxon>
    </lineage>
</organism>
<protein>
    <submittedName>
        <fullName evidence="2">Uncharacterized protein</fullName>
    </submittedName>
</protein>
<accession>M2MZT9</accession>
<feature type="compositionally biased region" description="Polar residues" evidence="1">
    <location>
        <begin position="184"/>
        <end position="194"/>
    </location>
</feature>
<dbReference type="RefSeq" id="XP_007675673.1">
    <property type="nucleotide sequence ID" value="XM_007677483.1"/>
</dbReference>
<keyword evidence="3" id="KW-1185">Reference proteome</keyword>
<evidence type="ECO:0000313" key="2">
    <source>
        <dbReference type="EMBL" id="EMC97148.1"/>
    </source>
</evidence>
<evidence type="ECO:0000313" key="3">
    <source>
        <dbReference type="Proteomes" id="UP000011761"/>
    </source>
</evidence>
<feature type="compositionally biased region" description="Low complexity" evidence="1">
    <location>
        <begin position="458"/>
        <end position="471"/>
    </location>
</feature>
<feature type="compositionally biased region" description="Polar residues" evidence="1">
    <location>
        <begin position="501"/>
        <end position="514"/>
    </location>
</feature>
<proteinExistence type="predicted"/>
<gene>
    <name evidence="2" type="ORF">BAUCODRAFT_121651</name>
</gene>
<feature type="region of interest" description="Disordered" evidence="1">
    <location>
        <begin position="341"/>
        <end position="390"/>
    </location>
</feature>
<feature type="compositionally biased region" description="Basic and acidic residues" evidence="1">
    <location>
        <begin position="579"/>
        <end position="590"/>
    </location>
</feature>
<evidence type="ECO:0000256" key="1">
    <source>
        <dbReference type="SAM" id="MobiDB-lite"/>
    </source>
</evidence>
<dbReference type="HOGENOM" id="CLU_341602_0_0_1"/>
<dbReference type="AlphaFoldDB" id="M2MZT9"/>
<feature type="compositionally biased region" description="Polar residues" evidence="1">
    <location>
        <begin position="160"/>
        <end position="176"/>
    </location>
</feature>
<sequence length="830" mass="91446">MASHSIRDEGSPKPRVASHMNQRSRLQPQTGQRTTLAVTHDINNTKHGLVQSRLTKSSRLEPRMPNSRISTPNCEARPSSRTRTYSCRPLERLAEEVDEPELVTRRTEVGGLHNNQVESNEIDRMKERQRAQLKMIGALPPQTAAPLRSARQSRRHQRLSRPQQSILPLLGQQHSRQSVRECGSHQSVNTNAHASPSRHHSNGEDASHTPAAVHSSQSGKDKLLPPDPPISQPATPHDDDAVPAMHKMHKLSYIQGQQSASCNAAISGHCTSDSSAATEPVSAFHDLATYYTTMPSMLPFYHRIAGLPRLQIPLPEGGQASLAPVQHIPWYAHAQDDNTWHDSPSVGSRHYEPVTTNNNRPRVRSSHSTPSTLALMEPASSAKMQRRATSPVNRNTAIDMLHSNAQDVARFSLRQGSIFPSISSVLSLHSSTPGADSDFTRTSFTRREGGSPGEARRLSYSSSSRGTPSSGRSHRTRSDGAPSRNNSAIGTPARYHRPSISGRSTTDLQCRTSSQLSGSIRSFSIVEDTRVLPAFNSPKRYRNGSISSHDYGMIGRPVVVNGSINGSVNSASLADDVEREQAAEHDENRHPVSLPPHSFGGEASPAGNGAVEVDDLATSHKPSLVYTANDPSRCPENCDCEGCYTSFVRRQFANCDLDERLDLMVNTCKGFESIVVEIPSQLTLQLHSCIRRSQTLLLAQQRLHKREHPFMLEHQGRSAKESWNTWFEAFALNVRDLQAEVTRATAALAAHKEVPLEAKREKIGAMASVKSSMLPLRRRQPKEVNSLSTQPKDAKAECIPGGTEAETAGKDKKERMRWFGKRRIDSSVNF</sequence>
<feature type="compositionally biased region" description="Polar residues" evidence="1">
    <location>
        <begin position="19"/>
        <end position="57"/>
    </location>
</feature>
<feature type="compositionally biased region" description="Polar residues" evidence="1">
    <location>
        <begin position="67"/>
        <end position="81"/>
    </location>
</feature>